<dbReference type="Gene3D" id="3.40.50.300">
    <property type="entry name" value="P-loop containing nucleotide triphosphate hydrolases"/>
    <property type="match status" value="1"/>
</dbReference>
<name>A0A8J3I0M0_9CHLR</name>
<dbReference type="InterPro" id="IPR027417">
    <property type="entry name" value="P-loop_NTPase"/>
</dbReference>
<dbReference type="EMBL" id="BNJF01000001">
    <property type="protein sequence ID" value="GHO43908.1"/>
    <property type="molecule type" value="Genomic_DNA"/>
</dbReference>
<evidence type="ECO:0008006" key="3">
    <source>
        <dbReference type="Google" id="ProtNLM"/>
    </source>
</evidence>
<dbReference type="PANTHER" id="PTHR12435">
    <property type="match status" value="1"/>
</dbReference>
<dbReference type="RefSeq" id="WP_220193353.1">
    <property type="nucleotide sequence ID" value="NZ_BNJF01000001.1"/>
</dbReference>
<accession>A0A8J3I0M0</accession>
<dbReference type="AlphaFoldDB" id="A0A8J3I0M0"/>
<reference evidence="1" key="1">
    <citation type="submission" date="2020-10" db="EMBL/GenBank/DDBJ databases">
        <title>Taxonomic study of unclassified bacteria belonging to the class Ktedonobacteria.</title>
        <authorList>
            <person name="Yabe S."/>
            <person name="Wang C.M."/>
            <person name="Zheng Y."/>
            <person name="Sakai Y."/>
            <person name="Cavaletti L."/>
            <person name="Monciardini P."/>
            <person name="Donadio S."/>
        </authorList>
    </citation>
    <scope>NUCLEOTIDE SEQUENCE</scope>
    <source>
        <strain evidence="1">SOSP1-1</strain>
    </source>
</reference>
<evidence type="ECO:0000313" key="2">
    <source>
        <dbReference type="Proteomes" id="UP000612362"/>
    </source>
</evidence>
<evidence type="ECO:0000313" key="1">
    <source>
        <dbReference type="EMBL" id="GHO43908.1"/>
    </source>
</evidence>
<proteinExistence type="predicted"/>
<sequence>MDIASPLQRQRPFKITLPQRSLIVLCGPAGAGKSTFAQHLVHQNLHAGFAPSMVISSDYCRRIIFDDETNQQANRETFDLFHFIITKRMLQNRPTIADSTALTWDARHKLLELAHRHNYLTCLFIFNISPEICLRHEQQRQRRVGIDVINYHFGQLQNLLSEYPREGWHQVYQLSEADINAPEANIHLTILPSPPANPEA</sequence>
<dbReference type="SUPFAM" id="SSF52540">
    <property type="entry name" value="P-loop containing nucleoside triphosphate hydrolases"/>
    <property type="match status" value="1"/>
</dbReference>
<organism evidence="1 2">
    <name type="scientific">Ktedonospora formicarum</name>
    <dbReference type="NCBI Taxonomy" id="2778364"/>
    <lineage>
        <taxon>Bacteria</taxon>
        <taxon>Bacillati</taxon>
        <taxon>Chloroflexota</taxon>
        <taxon>Ktedonobacteria</taxon>
        <taxon>Ktedonobacterales</taxon>
        <taxon>Ktedonobacteraceae</taxon>
        <taxon>Ktedonospora</taxon>
    </lineage>
</organism>
<gene>
    <name evidence="1" type="ORF">KSX_20710</name>
</gene>
<dbReference type="Proteomes" id="UP000612362">
    <property type="component" value="Unassembled WGS sequence"/>
</dbReference>
<comment type="caution">
    <text evidence="1">The sequence shown here is derived from an EMBL/GenBank/DDBJ whole genome shotgun (WGS) entry which is preliminary data.</text>
</comment>
<dbReference type="Pfam" id="PF13671">
    <property type="entry name" value="AAA_33"/>
    <property type="match status" value="1"/>
</dbReference>
<keyword evidence="2" id="KW-1185">Reference proteome</keyword>
<protein>
    <recommendedName>
        <fullName evidence="3">ATP-binding protein</fullName>
    </recommendedName>
</protein>
<dbReference type="CDD" id="cd02019">
    <property type="entry name" value="NK"/>
    <property type="match status" value="1"/>
</dbReference>